<evidence type="ECO:0000313" key="10">
    <source>
        <dbReference type="EMBL" id="RGN53062.1"/>
    </source>
</evidence>
<evidence type="ECO:0000256" key="1">
    <source>
        <dbReference type="ARBA" id="ARBA00010716"/>
    </source>
</evidence>
<name>A0A3R6A8Y4_9BACT</name>
<evidence type="ECO:0000313" key="11">
    <source>
        <dbReference type="Proteomes" id="UP000261088"/>
    </source>
</evidence>
<dbReference type="InterPro" id="IPR006680">
    <property type="entry name" value="Amidohydro-rel"/>
</dbReference>
<keyword evidence="3 5" id="KW-0378">Hydrolase</keyword>
<evidence type="ECO:0000313" key="12">
    <source>
        <dbReference type="Proteomes" id="UP000437446"/>
    </source>
</evidence>
<protein>
    <submittedName>
        <fullName evidence="10">N-acetylglucosamine-6-phosphate deacetylase</fullName>
        <ecNumber evidence="10">3.5.1.25</ecNumber>
    </submittedName>
</protein>
<keyword evidence="2 7" id="KW-0479">Metal-binding</keyword>
<accession>A0A3R6A8Y4</accession>
<evidence type="ECO:0000256" key="7">
    <source>
        <dbReference type="PIRSR" id="PIRSR038994-3"/>
    </source>
</evidence>
<evidence type="ECO:0000256" key="3">
    <source>
        <dbReference type="ARBA" id="ARBA00022801"/>
    </source>
</evidence>
<evidence type="ECO:0000256" key="6">
    <source>
        <dbReference type="PIRSR" id="PIRSR038994-1"/>
    </source>
</evidence>
<dbReference type="NCBIfam" id="TIGR00221">
    <property type="entry name" value="nagA"/>
    <property type="match status" value="1"/>
</dbReference>
<dbReference type="AlphaFoldDB" id="A0A3R6A8Y4"/>
<proteinExistence type="inferred from homology"/>
<dbReference type="InterPro" id="IPR032466">
    <property type="entry name" value="Metal_Hydrolase"/>
</dbReference>
<feature type="binding site" evidence="7">
    <location>
        <position position="196"/>
    </location>
    <ligand>
        <name>Zn(2+)</name>
        <dbReference type="ChEBI" id="CHEBI:29105"/>
    </ligand>
</feature>
<dbReference type="EMBL" id="QSUP01000004">
    <property type="protein sequence ID" value="RGN53062.1"/>
    <property type="molecule type" value="Genomic_DNA"/>
</dbReference>
<dbReference type="CDD" id="cd00854">
    <property type="entry name" value="NagA"/>
    <property type="match status" value="1"/>
</dbReference>
<dbReference type="EC" id="3.5.1.25" evidence="10"/>
<comment type="similarity">
    <text evidence="1 5">Belongs to the metallo-dependent hydrolases superfamily. NagA family.</text>
</comment>
<dbReference type="Proteomes" id="UP000437446">
    <property type="component" value="Unassembled WGS sequence"/>
</dbReference>
<dbReference type="SUPFAM" id="SSF51556">
    <property type="entry name" value="Metallo-dependent hydrolases"/>
    <property type="match status" value="1"/>
</dbReference>
<evidence type="ECO:0000256" key="2">
    <source>
        <dbReference type="ARBA" id="ARBA00022723"/>
    </source>
</evidence>
<comment type="cofactor">
    <cofactor evidence="7">
        <name>a divalent metal cation</name>
        <dbReference type="ChEBI" id="CHEBI:60240"/>
    </cofactor>
    <text evidence="7">Binds 1 divalent metal cation per subunit.</text>
</comment>
<organism evidence="10 11">
    <name type="scientific">Parabacteroides merdae</name>
    <dbReference type="NCBI Taxonomy" id="46503"/>
    <lineage>
        <taxon>Bacteria</taxon>
        <taxon>Pseudomonadati</taxon>
        <taxon>Bacteroidota</taxon>
        <taxon>Bacteroidia</taxon>
        <taxon>Bacteroidales</taxon>
        <taxon>Tannerellaceae</taxon>
        <taxon>Parabacteroides</taxon>
    </lineage>
</organism>
<evidence type="ECO:0000256" key="4">
    <source>
        <dbReference type="ARBA" id="ARBA00023277"/>
    </source>
</evidence>
<evidence type="ECO:0000259" key="8">
    <source>
        <dbReference type="Pfam" id="PF01979"/>
    </source>
</evidence>
<dbReference type="Pfam" id="PF01979">
    <property type="entry name" value="Amidohydro_1"/>
    <property type="match status" value="1"/>
</dbReference>
<dbReference type="Proteomes" id="UP000261088">
    <property type="component" value="Unassembled WGS sequence"/>
</dbReference>
<dbReference type="InterPro" id="IPR003764">
    <property type="entry name" value="GlcNAc_6-P_deAcase"/>
</dbReference>
<dbReference type="GO" id="GO:0006046">
    <property type="term" value="P:N-acetylglucosamine catabolic process"/>
    <property type="evidence" value="ECO:0007669"/>
    <property type="project" value="TreeGrafter"/>
</dbReference>
<reference evidence="9 12" key="2">
    <citation type="journal article" date="2019" name="Nat. Med.">
        <title>A library of human gut bacterial isolates paired with longitudinal multiomics data enables mechanistic microbiome research.</title>
        <authorList>
            <person name="Poyet M."/>
            <person name="Groussin M."/>
            <person name="Gibbons S.M."/>
            <person name="Avila-Pacheco J."/>
            <person name="Jiang X."/>
            <person name="Kearney S.M."/>
            <person name="Perrotta A.R."/>
            <person name="Berdy B."/>
            <person name="Zhao S."/>
            <person name="Lieberman T.D."/>
            <person name="Swanson P.K."/>
            <person name="Smith M."/>
            <person name="Roesemann S."/>
            <person name="Alexander J.E."/>
            <person name="Rich S.A."/>
            <person name="Livny J."/>
            <person name="Vlamakis H."/>
            <person name="Clish C."/>
            <person name="Bullock K."/>
            <person name="Deik A."/>
            <person name="Scott J."/>
            <person name="Pierce K.A."/>
            <person name="Xavier R.J."/>
            <person name="Alm E.J."/>
        </authorList>
    </citation>
    <scope>NUCLEOTIDE SEQUENCE [LARGE SCALE GENOMIC DNA]</scope>
    <source>
        <strain evidence="9 12">BIOML-A25</strain>
    </source>
</reference>
<dbReference type="SUPFAM" id="SSF51338">
    <property type="entry name" value="Composite domain of metallo-dependent hydrolases"/>
    <property type="match status" value="1"/>
</dbReference>
<dbReference type="PANTHER" id="PTHR11113:SF14">
    <property type="entry name" value="N-ACETYLGLUCOSAMINE-6-PHOSPHATE DEACETYLASE"/>
    <property type="match status" value="1"/>
</dbReference>
<feature type="active site" description="Proton donor/acceptor" evidence="6">
    <location>
        <position position="279"/>
    </location>
</feature>
<evidence type="ECO:0000313" key="9">
    <source>
        <dbReference type="EMBL" id="MTU27843.1"/>
    </source>
</evidence>
<feature type="binding site" evidence="7">
    <location>
        <position position="217"/>
    </location>
    <ligand>
        <name>Zn(2+)</name>
        <dbReference type="ChEBI" id="CHEBI:29105"/>
    </ligand>
</feature>
<dbReference type="GO" id="GO:0046872">
    <property type="term" value="F:metal ion binding"/>
    <property type="evidence" value="ECO:0007669"/>
    <property type="project" value="UniProtKB-KW"/>
</dbReference>
<dbReference type="EMBL" id="WNCR01000001">
    <property type="protein sequence ID" value="MTU27843.1"/>
    <property type="molecule type" value="Genomic_DNA"/>
</dbReference>
<comment type="caution">
    <text evidence="10">The sequence shown here is derived from an EMBL/GenBank/DDBJ whole genome shotgun (WGS) entry which is preliminary data.</text>
</comment>
<evidence type="ECO:0000256" key="5">
    <source>
        <dbReference type="PIRNR" id="PIRNR038994"/>
    </source>
</evidence>
<dbReference type="Gene3D" id="3.20.20.140">
    <property type="entry name" value="Metal-dependent hydrolases"/>
    <property type="match status" value="1"/>
</dbReference>
<reference evidence="10 11" key="1">
    <citation type="submission" date="2018-08" db="EMBL/GenBank/DDBJ databases">
        <title>A genome reference for cultivated species of the human gut microbiota.</title>
        <authorList>
            <person name="Zou Y."/>
            <person name="Xue W."/>
            <person name="Luo G."/>
        </authorList>
    </citation>
    <scope>NUCLEOTIDE SEQUENCE [LARGE SCALE GENOMIC DNA]</scope>
    <source>
        <strain evidence="10 11">OM05-11AA</strain>
    </source>
</reference>
<dbReference type="RefSeq" id="WP_122121839.1">
    <property type="nucleotide sequence ID" value="NZ_DAWDXW010000001.1"/>
</dbReference>
<keyword evidence="4 5" id="KW-0119">Carbohydrate metabolism</keyword>
<dbReference type="GO" id="GO:0008448">
    <property type="term" value="F:N-acetylglucosamine-6-phosphate deacetylase activity"/>
    <property type="evidence" value="ECO:0007669"/>
    <property type="project" value="UniProtKB-EC"/>
</dbReference>
<dbReference type="FunFam" id="3.20.20.140:FF:000004">
    <property type="entry name" value="N-acetylglucosamine-6-phosphate deacetylase"/>
    <property type="match status" value="1"/>
</dbReference>
<dbReference type="Gene3D" id="2.30.40.10">
    <property type="entry name" value="Urease, subunit C, domain 1"/>
    <property type="match status" value="1"/>
</dbReference>
<dbReference type="InterPro" id="IPR011059">
    <property type="entry name" value="Metal-dep_hydrolase_composite"/>
</dbReference>
<feature type="binding site" evidence="7">
    <location>
        <position position="131"/>
    </location>
    <ligand>
        <name>Zn(2+)</name>
        <dbReference type="ChEBI" id="CHEBI:29105"/>
    </ligand>
</feature>
<gene>
    <name evidence="10" type="primary">nagA</name>
    <name evidence="10" type="ORF">DXB61_05155</name>
    <name evidence="9" type="ORF">GMD66_01150</name>
</gene>
<sequence>MGTIIKNARIIAPGGKIILGSLKCEEGKIVSISQEELLPSEKDTIIDGKGSYLSPGFIDVHTHGAGGHDFMDGTVEAFLKIAEMHAKHGTTSLLPTTLTSTNEELYSTFDIYKKAKVENKNGSNFIGLHLEGPYFSFNQRGAQDPKYLRSPSPEEYTEILGSTEDIVRWSLAPELDGALDFGRELCRRNILPSIAHTDAIYEEAIEAYKVGFRHITHLYSGMSTITRRNAFRYAGVVEAAYMVDDMTVEIIADGVHLPKSLLQFVYKFKGPDKIALITDSMRGAGMPDGPSILGSVKDGQSVIIEDGVAKLPDRSAFAGSVATADRLVRTMIQVAEVPLVDAIKMMTETPAKIIGIDRDKGKISIGMDADLVLFDKNINIKMTIVNGSVVYNDL</sequence>
<dbReference type="PANTHER" id="PTHR11113">
    <property type="entry name" value="N-ACETYLGLUCOSAMINE-6-PHOSPHATE DEACETYLASE"/>
    <property type="match status" value="1"/>
</dbReference>
<feature type="domain" description="Amidohydrolase-related" evidence="8">
    <location>
        <begin position="52"/>
        <end position="390"/>
    </location>
</feature>
<dbReference type="PIRSF" id="PIRSF038994">
    <property type="entry name" value="NagA"/>
    <property type="match status" value="1"/>
</dbReference>